<dbReference type="PROSITE" id="PS50158">
    <property type="entry name" value="ZF_CCHC"/>
    <property type="match status" value="1"/>
</dbReference>
<dbReference type="GO" id="GO:0008270">
    <property type="term" value="F:zinc ion binding"/>
    <property type="evidence" value="ECO:0007669"/>
    <property type="project" value="UniProtKB-KW"/>
</dbReference>
<protein>
    <submittedName>
        <fullName evidence="5">Uncharacterized protein LOC108676919</fullName>
    </submittedName>
</protein>
<dbReference type="SUPFAM" id="SSF57756">
    <property type="entry name" value="Retrovirus zinc finger-like domains"/>
    <property type="match status" value="1"/>
</dbReference>
<accession>A0A8B7P644</accession>
<keyword evidence="1" id="KW-0479">Metal-binding</keyword>
<dbReference type="OMA" id="CEEEFTI"/>
<feature type="compositionally biased region" description="Basic residues" evidence="2">
    <location>
        <begin position="84"/>
        <end position="95"/>
    </location>
</feature>
<dbReference type="GO" id="GO:0003676">
    <property type="term" value="F:nucleic acid binding"/>
    <property type="evidence" value="ECO:0007669"/>
    <property type="project" value="InterPro"/>
</dbReference>
<keyword evidence="1" id="KW-0863">Zinc-finger</keyword>
<sequence length="367" mass="40667">MAGNSDSADLIDPGARAEKPPEEQMPTDSQIQQFCEEEFTITDDSTRATKSSSLLCNAGTGRKRKGPTHSSEGSDQSLPNGSSLHKRPNIQRRYSKPAEKTVNQEDQTCTQENGNKADDANIRVILIRPANEDAKKMLTSPEQLCLAFEAPPFKALNIADIRVNRRKGVVAVELEEFDEATINSLLQLTQLGNWPVTCTQPNRGKFTYGVIGPIDIQSDVSTLERRVDTCGTSKLVKLERLSRIVEGERVPSTSVRVVFEGHNLPKRIKIGYLSYSVRAYEFSPPQCYNCQRLGHSASGCTSKMRCLVCSGEHHYSTCTSRAPKCANCNGPHKANFPDCPRAPRRTERDRKDSSKGIMGILFYIKSP</sequence>
<name>A0A8B7P644_HYAAZ</name>
<evidence type="ECO:0000313" key="4">
    <source>
        <dbReference type="Proteomes" id="UP000694843"/>
    </source>
</evidence>
<evidence type="ECO:0000313" key="5">
    <source>
        <dbReference type="RefSeq" id="XP_018020566.1"/>
    </source>
</evidence>
<feature type="domain" description="CCHC-type" evidence="3">
    <location>
        <begin position="287"/>
        <end position="302"/>
    </location>
</feature>
<dbReference type="OrthoDB" id="8047520at2759"/>
<proteinExistence type="predicted"/>
<organism evidence="4 5">
    <name type="scientific">Hyalella azteca</name>
    <name type="common">Amphipod</name>
    <dbReference type="NCBI Taxonomy" id="294128"/>
    <lineage>
        <taxon>Eukaryota</taxon>
        <taxon>Metazoa</taxon>
        <taxon>Ecdysozoa</taxon>
        <taxon>Arthropoda</taxon>
        <taxon>Crustacea</taxon>
        <taxon>Multicrustacea</taxon>
        <taxon>Malacostraca</taxon>
        <taxon>Eumalacostraca</taxon>
        <taxon>Peracarida</taxon>
        <taxon>Amphipoda</taxon>
        <taxon>Senticaudata</taxon>
        <taxon>Talitrida</taxon>
        <taxon>Talitroidea</taxon>
        <taxon>Hyalellidae</taxon>
        <taxon>Hyalella</taxon>
    </lineage>
</organism>
<dbReference type="KEGG" id="hazt:108676919"/>
<keyword evidence="4" id="KW-1185">Reference proteome</keyword>
<feature type="region of interest" description="Disordered" evidence="2">
    <location>
        <begin position="1"/>
        <end position="115"/>
    </location>
</feature>
<dbReference type="AlphaFoldDB" id="A0A8B7P644"/>
<evidence type="ECO:0000259" key="3">
    <source>
        <dbReference type="PROSITE" id="PS50158"/>
    </source>
</evidence>
<gene>
    <name evidence="5" type="primary">LOC108676919</name>
</gene>
<feature type="compositionally biased region" description="Polar residues" evidence="2">
    <location>
        <begin position="104"/>
        <end position="114"/>
    </location>
</feature>
<dbReference type="Proteomes" id="UP000694843">
    <property type="component" value="Unplaced"/>
</dbReference>
<keyword evidence="1" id="KW-0862">Zinc</keyword>
<feature type="compositionally biased region" description="Polar residues" evidence="2">
    <location>
        <begin position="68"/>
        <end position="83"/>
    </location>
</feature>
<evidence type="ECO:0000256" key="2">
    <source>
        <dbReference type="SAM" id="MobiDB-lite"/>
    </source>
</evidence>
<reference evidence="5" key="1">
    <citation type="submission" date="2025-08" db="UniProtKB">
        <authorList>
            <consortium name="RefSeq"/>
        </authorList>
    </citation>
    <scope>IDENTIFICATION</scope>
</reference>
<dbReference type="GeneID" id="108676919"/>
<feature type="non-terminal residue" evidence="5">
    <location>
        <position position="367"/>
    </location>
</feature>
<evidence type="ECO:0000256" key="1">
    <source>
        <dbReference type="PROSITE-ProRule" id="PRU00047"/>
    </source>
</evidence>
<dbReference type="InterPro" id="IPR001878">
    <property type="entry name" value="Znf_CCHC"/>
</dbReference>
<dbReference type="RefSeq" id="XP_018020566.1">
    <property type="nucleotide sequence ID" value="XM_018165077.2"/>
</dbReference>
<dbReference type="InterPro" id="IPR036875">
    <property type="entry name" value="Znf_CCHC_sf"/>
</dbReference>